<evidence type="ECO:0000313" key="1">
    <source>
        <dbReference type="EMBL" id="GBM38449.1"/>
    </source>
</evidence>
<dbReference type="AlphaFoldDB" id="A0A4Y2FDS5"/>
<name>A0A4Y2FDS5_ARAVE</name>
<accession>A0A4Y2FDS5</accession>
<keyword evidence="2" id="KW-1185">Reference proteome</keyword>
<sequence>MSKTIVAAEEFADEIPQETLLRAVIASFNKLGAGEIFWANFNDVFCLLKQKQQKKYHADEQCHVATCVMRVLWYTAGQLKCCSALSRH</sequence>
<reference evidence="1 2" key="1">
    <citation type="journal article" date="2019" name="Sci. Rep.">
        <title>Orb-weaving spider Araneus ventricosus genome elucidates the spidroin gene catalogue.</title>
        <authorList>
            <person name="Kono N."/>
            <person name="Nakamura H."/>
            <person name="Ohtoshi R."/>
            <person name="Moran D.A.P."/>
            <person name="Shinohara A."/>
            <person name="Yoshida Y."/>
            <person name="Fujiwara M."/>
            <person name="Mori M."/>
            <person name="Tomita M."/>
            <person name="Arakawa K."/>
        </authorList>
    </citation>
    <scope>NUCLEOTIDE SEQUENCE [LARGE SCALE GENOMIC DNA]</scope>
</reference>
<protein>
    <submittedName>
        <fullName evidence="1">Uncharacterized protein</fullName>
    </submittedName>
</protein>
<dbReference type="EMBL" id="BGPR01000869">
    <property type="protein sequence ID" value="GBM38449.1"/>
    <property type="molecule type" value="Genomic_DNA"/>
</dbReference>
<dbReference type="Proteomes" id="UP000499080">
    <property type="component" value="Unassembled WGS sequence"/>
</dbReference>
<gene>
    <name evidence="1" type="ORF">AVEN_120811_1</name>
</gene>
<evidence type="ECO:0000313" key="2">
    <source>
        <dbReference type="Proteomes" id="UP000499080"/>
    </source>
</evidence>
<comment type="caution">
    <text evidence="1">The sequence shown here is derived from an EMBL/GenBank/DDBJ whole genome shotgun (WGS) entry which is preliminary data.</text>
</comment>
<organism evidence="1 2">
    <name type="scientific">Araneus ventricosus</name>
    <name type="common">Orbweaver spider</name>
    <name type="synonym">Epeira ventricosa</name>
    <dbReference type="NCBI Taxonomy" id="182803"/>
    <lineage>
        <taxon>Eukaryota</taxon>
        <taxon>Metazoa</taxon>
        <taxon>Ecdysozoa</taxon>
        <taxon>Arthropoda</taxon>
        <taxon>Chelicerata</taxon>
        <taxon>Arachnida</taxon>
        <taxon>Araneae</taxon>
        <taxon>Araneomorphae</taxon>
        <taxon>Entelegynae</taxon>
        <taxon>Araneoidea</taxon>
        <taxon>Araneidae</taxon>
        <taxon>Araneus</taxon>
    </lineage>
</organism>
<proteinExistence type="predicted"/>